<dbReference type="AlphaFoldDB" id="A0A4P7NNQ5"/>
<proteinExistence type="predicted"/>
<reference evidence="1 2" key="1">
    <citation type="journal article" date="2019" name="Mol. Biol. Evol.">
        <title>Blast fungal genomes show frequent chromosomal changes, gene gains and losses, and effector gene turnover.</title>
        <authorList>
            <person name="Gomez Luciano L.B."/>
            <person name="Jason Tsai I."/>
            <person name="Chuma I."/>
            <person name="Tosa Y."/>
            <person name="Chen Y.H."/>
            <person name="Li J.Y."/>
            <person name="Li M.Y."/>
            <person name="Jade Lu M.Y."/>
            <person name="Nakayashiki H."/>
            <person name="Li W.H."/>
        </authorList>
    </citation>
    <scope>NUCLEOTIDE SEQUENCE [LARGE SCALE GENOMIC DNA]</scope>
    <source>
        <strain evidence="1">MZ5-1-6</strain>
    </source>
</reference>
<sequence length="167" mass="18545">MPYRIFGGNASQLHNHVHHLCHFALDIFHSSTRDHLPENRAIRFYLGAGLPTLHSMSAYFADLTETQAEAFHQRCRLVDVTSSTAPRRESKALAQRTATSSSSTWPPTLPQLVWSRFGLPASRAAAAPLKRDATPSRVRRKDVFVRPFKVFAALRAQRASSPAGALV</sequence>
<gene>
    <name evidence="1" type="ORF">PoMZ_05462</name>
</gene>
<dbReference type="EMBL" id="CP034209">
    <property type="protein sequence ID" value="QBZ63772.1"/>
    <property type="molecule type" value="Genomic_DNA"/>
</dbReference>
<evidence type="ECO:0000313" key="2">
    <source>
        <dbReference type="Proteomes" id="UP000294847"/>
    </source>
</evidence>
<accession>A0A4P7NNQ5</accession>
<protein>
    <submittedName>
        <fullName evidence="1">Uncharacterized protein</fullName>
    </submittedName>
</protein>
<dbReference type="VEuPathDB" id="FungiDB:M_BR32_EuGene_00094721"/>
<organism evidence="1 2">
    <name type="scientific">Pyricularia oryzae</name>
    <name type="common">Rice blast fungus</name>
    <name type="synonym">Magnaporthe oryzae</name>
    <dbReference type="NCBI Taxonomy" id="318829"/>
    <lineage>
        <taxon>Eukaryota</taxon>
        <taxon>Fungi</taxon>
        <taxon>Dikarya</taxon>
        <taxon>Ascomycota</taxon>
        <taxon>Pezizomycotina</taxon>
        <taxon>Sordariomycetes</taxon>
        <taxon>Sordariomycetidae</taxon>
        <taxon>Magnaporthales</taxon>
        <taxon>Pyriculariaceae</taxon>
        <taxon>Pyricularia</taxon>
    </lineage>
</organism>
<name>A0A4P7NNQ5_PYROR</name>
<dbReference type="Proteomes" id="UP000294847">
    <property type="component" value="Chromosome 6"/>
</dbReference>
<evidence type="ECO:0000313" key="1">
    <source>
        <dbReference type="EMBL" id="QBZ63772.1"/>
    </source>
</evidence>